<dbReference type="Proteomes" id="UP000237423">
    <property type="component" value="Unassembled WGS sequence"/>
</dbReference>
<dbReference type="AlphaFoldDB" id="A0A2S5CFN6"/>
<dbReference type="RefSeq" id="WP_103975982.1">
    <property type="nucleotide sequence ID" value="NZ_PGFZ01000043.1"/>
</dbReference>
<name>A0A2S5CFN6_9GAMM</name>
<dbReference type="InterPro" id="IPR010751">
    <property type="entry name" value="TrfA"/>
</dbReference>
<dbReference type="EMBL" id="PGFZ01000043">
    <property type="protein sequence ID" value="POZ49618.1"/>
    <property type="molecule type" value="Genomic_DNA"/>
</dbReference>
<feature type="region of interest" description="Disordered" evidence="1">
    <location>
        <begin position="45"/>
        <end position="66"/>
    </location>
</feature>
<evidence type="ECO:0000313" key="2">
    <source>
        <dbReference type="EMBL" id="POZ49618.1"/>
    </source>
</evidence>
<evidence type="ECO:0000313" key="3">
    <source>
        <dbReference type="Proteomes" id="UP000237423"/>
    </source>
</evidence>
<accession>A0A2S5CFN6</accession>
<reference evidence="2 3" key="1">
    <citation type="submission" date="2017-11" db="EMBL/GenBank/DDBJ databases">
        <title>Draft Genome Sequence of Methylobacter psychrotolerans Sph1T, an Obligate Methanotroph from Low-Temperature Environments.</title>
        <authorList>
            <person name="Oshkin I.Y."/>
            <person name="Miroshnikov K."/>
            <person name="Belova S.E."/>
            <person name="Korzhenkov A."/>
            <person name="Toshchakov S.V."/>
            <person name="Dedysh S.N."/>
        </authorList>
    </citation>
    <scope>NUCLEOTIDE SEQUENCE [LARGE SCALE GENOMIC DNA]</scope>
    <source>
        <strain evidence="2 3">Sph1</strain>
    </source>
</reference>
<dbReference type="Pfam" id="PF07042">
    <property type="entry name" value="TrfA"/>
    <property type="match status" value="1"/>
</dbReference>
<gene>
    <name evidence="2" type="ORF">AADEFJLK_04610</name>
</gene>
<evidence type="ECO:0000256" key="1">
    <source>
        <dbReference type="SAM" id="MobiDB-lite"/>
    </source>
</evidence>
<organism evidence="2 3">
    <name type="scientific">Methylovulum psychrotolerans</name>
    <dbReference type="NCBI Taxonomy" id="1704499"/>
    <lineage>
        <taxon>Bacteria</taxon>
        <taxon>Pseudomonadati</taxon>
        <taxon>Pseudomonadota</taxon>
        <taxon>Gammaproteobacteria</taxon>
        <taxon>Methylococcales</taxon>
        <taxon>Methylococcaceae</taxon>
        <taxon>Methylovulum</taxon>
    </lineage>
</organism>
<protein>
    <submittedName>
        <fullName evidence="2">TrfA family protein</fullName>
    </submittedName>
</protein>
<sequence>MKDALADNNEAVLFLEKQLERDAPNLDPETRRTLARMGASIAVKEAEKPENKAVSPEKTKEKKEKSVQLDFWEDGKRAAPNAVFRSALFPALHPTQKENRRFIKQENLFSTGGLEVIFTGEQFDQSDLDVYLELLNMARPYPLGQPVKFSAYGLLKALGLTTGGKDHARLHSVLIRLRGGTIDITDHKIRYFGGLIEGGIRDEISLNYEITINPKFADLFGFGMWATIDKEQGRP</sequence>
<comment type="caution">
    <text evidence="2">The sequence shown here is derived from an EMBL/GenBank/DDBJ whole genome shotgun (WGS) entry which is preliminary data.</text>
</comment>
<proteinExistence type="predicted"/>